<dbReference type="Proteomes" id="UP000277766">
    <property type="component" value="Unassembled WGS sequence"/>
</dbReference>
<protein>
    <recommendedName>
        <fullName evidence="4">Copper amine oxidase-like N-terminal domain-containing protein</fullName>
    </recommendedName>
</protein>
<evidence type="ECO:0000313" key="3">
    <source>
        <dbReference type="Proteomes" id="UP000277766"/>
    </source>
</evidence>
<proteinExistence type="predicted"/>
<sequence>MNKRNWLASCRTVSALLGALLASLGPAASAQVGTASAVAPAAQAATLPSSALSRLAIELSRVVSGRLTRCPASLQVAPEAVCLVLRGETADLQTRLLSQVGQRANGPWQTAGSLSRLALTLDGQAAGLQLLDLGGGDQLLTLSPTWLEMPSAARDGHLYVTPADLLGLVRIERLADGGHRLTPSRGETALVRAGGRDWSQGRRSGTLAAALLQEGSQLLIPAELLREMGCVLTPTDGALTVTCGRTSVGVTPQRRGAAQP</sequence>
<dbReference type="AlphaFoldDB" id="A0A431W5Q4"/>
<evidence type="ECO:0000313" key="2">
    <source>
        <dbReference type="EMBL" id="RTR30802.1"/>
    </source>
</evidence>
<feature type="chain" id="PRO_5019207595" description="Copper amine oxidase-like N-terminal domain-containing protein" evidence="1">
    <location>
        <begin position="31"/>
        <end position="260"/>
    </location>
</feature>
<dbReference type="OrthoDB" id="68506at2"/>
<accession>A0A431W5Q4</accession>
<gene>
    <name evidence="2" type="ORF">EJ104_00685</name>
</gene>
<dbReference type="EMBL" id="RXPE01000001">
    <property type="protein sequence ID" value="RTR30802.1"/>
    <property type="molecule type" value="Genomic_DNA"/>
</dbReference>
<organism evidence="2 3">
    <name type="scientific">Deinococcus radiophilus</name>
    <dbReference type="NCBI Taxonomy" id="32062"/>
    <lineage>
        <taxon>Bacteria</taxon>
        <taxon>Thermotogati</taxon>
        <taxon>Deinococcota</taxon>
        <taxon>Deinococci</taxon>
        <taxon>Deinococcales</taxon>
        <taxon>Deinococcaceae</taxon>
        <taxon>Deinococcus</taxon>
    </lineage>
</organism>
<comment type="caution">
    <text evidence="2">The sequence shown here is derived from an EMBL/GenBank/DDBJ whole genome shotgun (WGS) entry which is preliminary data.</text>
</comment>
<keyword evidence="1" id="KW-0732">Signal</keyword>
<reference evidence="2 3" key="1">
    <citation type="submission" date="2018-12" db="EMBL/GenBank/DDBJ databases">
        <title>Deinococcus radiophilus ATCC 27603 genome sequencing and assembly.</title>
        <authorList>
            <person name="Maclea K.S."/>
            <person name="Maynard C.R."/>
        </authorList>
    </citation>
    <scope>NUCLEOTIDE SEQUENCE [LARGE SCALE GENOMIC DNA]</scope>
    <source>
        <strain evidence="2 3">ATCC 27603</strain>
    </source>
</reference>
<evidence type="ECO:0000256" key="1">
    <source>
        <dbReference type="SAM" id="SignalP"/>
    </source>
</evidence>
<keyword evidence="3" id="KW-1185">Reference proteome</keyword>
<feature type="signal peptide" evidence="1">
    <location>
        <begin position="1"/>
        <end position="30"/>
    </location>
</feature>
<dbReference type="RefSeq" id="WP_126350830.1">
    <property type="nucleotide sequence ID" value="NZ_CP086380.1"/>
</dbReference>
<evidence type="ECO:0008006" key="4">
    <source>
        <dbReference type="Google" id="ProtNLM"/>
    </source>
</evidence>
<name>A0A431W5Q4_9DEIO</name>